<keyword evidence="6" id="KW-1185">Reference proteome</keyword>
<dbReference type="NCBIfam" id="NF008218">
    <property type="entry name" value="PRK10985.1"/>
    <property type="match status" value="1"/>
</dbReference>
<keyword evidence="3 5" id="KW-0378">Hydrolase</keyword>
<reference evidence="5 6" key="1">
    <citation type="submission" date="2022-11" db="EMBL/GenBank/DDBJ databases">
        <title>Spartinivicinus poritis sp. nov., isolated from scleractinian coral Porites lutea.</title>
        <authorList>
            <person name="Zhang G."/>
            <person name="Cai L."/>
            <person name="Wei Q."/>
        </authorList>
    </citation>
    <scope>NUCLEOTIDE SEQUENCE [LARGE SCALE GENOMIC DNA]</scope>
    <source>
        <strain evidence="5 6">A2-2</strain>
    </source>
</reference>
<accession>A0ABT5UF91</accession>
<dbReference type="EMBL" id="JAPMOU010000050">
    <property type="protein sequence ID" value="MDE1465049.1"/>
    <property type="molecule type" value="Genomic_DNA"/>
</dbReference>
<evidence type="ECO:0000256" key="2">
    <source>
        <dbReference type="ARBA" id="ARBA00022487"/>
    </source>
</evidence>
<gene>
    <name evidence="5" type="ORF">ORQ98_24105</name>
</gene>
<feature type="domain" description="AB hydrolase-1" evidence="4">
    <location>
        <begin position="62"/>
        <end position="307"/>
    </location>
</feature>
<dbReference type="InterPro" id="IPR050960">
    <property type="entry name" value="AB_hydrolase_4_sf"/>
</dbReference>
<comment type="similarity">
    <text evidence="1">Belongs to the AB hydrolase superfamily. AB hydrolase 4 family.</text>
</comment>
<dbReference type="PANTHER" id="PTHR10794:SF94">
    <property type="entry name" value="ESTERASE YHET-RELATED"/>
    <property type="match status" value="1"/>
</dbReference>
<sequence>MLSSSKFKPAWWLPGPHLQTIWSPLLRRPSALTRQRERVTTIDGDFIDLDWYSLQKCHNLALILHGLTGNSSSHYVTGLQQALHKIGWDSVAMNFRGCSGEPNLLPRGYHSGDTNDLAFIIDHLEQNTRYLKIAVIGFSLGGNVLLKWLGEIQQNCPIIAAVAVSVPFQLDLCAKRMNQGFAKVYRNYFLRDLIHYIEIKKSSFIAQGATEHHKALSTLGNIKRYKTFWDFDHNVTAPLHGFNGAADYYHRSSSKHYLSDIYCPTLVIHSLDDPLISTACLPKEEDLSEFTEFELTTTGGHVGFISGEHPMRPNYYLEQRIPQFLGEF</sequence>
<name>A0ABT5UF91_9GAMM</name>
<dbReference type="RefSeq" id="WP_274691360.1">
    <property type="nucleotide sequence ID" value="NZ_JAPMOU010000050.1"/>
</dbReference>
<evidence type="ECO:0000256" key="3">
    <source>
        <dbReference type="ARBA" id="ARBA00022801"/>
    </source>
</evidence>
<dbReference type="PANTHER" id="PTHR10794">
    <property type="entry name" value="ABHYDROLASE DOMAIN-CONTAINING PROTEIN"/>
    <property type="match status" value="1"/>
</dbReference>
<dbReference type="Gene3D" id="3.40.50.1820">
    <property type="entry name" value="alpha/beta hydrolase"/>
    <property type="match status" value="1"/>
</dbReference>
<evidence type="ECO:0000313" key="6">
    <source>
        <dbReference type="Proteomes" id="UP001528823"/>
    </source>
</evidence>
<dbReference type="GO" id="GO:0016787">
    <property type="term" value="F:hydrolase activity"/>
    <property type="evidence" value="ECO:0007669"/>
    <property type="project" value="UniProtKB-KW"/>
</dbReference>
<evidence type="ECO:0000259" key="4">
    <source>
        <dbReference type="Pfam" id="PF00561"/>
    </source>
</evidence>
<dbReference type="PIRSF" id="PIRSF005211">
    <property type="entry name" value="Ab_hydro_YheT"/>
    <property type="match status" value="1"/>
</dbReference>
<evidence type="ECO:0000256" key="1">
    <source>
        <dbReference type="ARBA" id="ARBA00010884"/>
    </source>
</evidence>
<dbReference type="InterPro" id="IPR000952">
    <property type="entry name" value="AB_hydrolase_4_CS"/>
</dbReference>
<dbReference type="SUPFAM" id="SSF53474">
    <property type="entry name" value="alpha/beta-Hydrolases"/>
    <property type="match status" value="1"/>
</dbReference>
<dbReference type="InterPro" id="IPR029058">
    <property type="entry name" value="AB_hydrolase_fold"/>
</dbReference>
<dbReference type="Pfam" id="PF00561">
    <property type="entry name" value="Abhydrolase_1"/>
    <property type="match status" value="1"/>
</dbReference>
<proteinExistence type="inferred from homology"/>
<dbReference type="InterPro" id="IPR012020">
    <property type="entry name" value="ABHD4"/>
</dbReference>
<dbReference type="PROSITE" id="PS01133">
    <property type="entry name" value="UPF0017"/>
    <property type="match status" value="1"/>
</dbReference>
<comment type="caution">
    <text evidence="5">The sequence shown here is derived from an EMBL/GenBank/DDBJ whole genome shotgun (WGS) entry which is preliminary data.</text>
</comment>
<protein>
    <submittedName>
        <fullName evidence="5">Hydrolase</fullName>
    </submittedName>
</protein>
<keyword evidence="2" id="KW-0719">Serine esterase</keyword>
<dbReference type="Proteomes" id="UP001528823">
    <property type="component" value="Unassembled WGS sequence"/>
</dbReference>
<dbReference type="InterPro" id="IPR000073">
    <property type="entry name" value="AB_hydrolase_1"/>
</dbReference>
<evidence type="ECO:0000313" key="5">
    <source>
        <dbReference type="EMBL" id="MDE1465049.1"/>
    </source>
</evidence>
<organism evidence="5 6">
    <name type="scientific">Spartinivicinus poritis</name>
    <dbReference type="NCBI Taxonomy" id="2994640"/>
    <lineage>
        <taxon>Bacteria</taxon>
        <taxon>Pseudomonadati</taxon>
        <taxon>Pseudomonadota</taxon>
        <taxon>Gammaproteobacteria</taxon>
        <taxon>Oceanospirillales</taxon>
        <taxon>Zooshikellaceae</taxon>
        <taxon>Spartinivicinus</taxon>
    </lineage>
</organism>